<dbReference type="SUPFAM" id="SSF57850">
    <property type="entry name" value="RING/U-box"/>
    <property type="match status" value="1"/>
</dbReference>
<accession>A0A5B8MTY1</accession>
<dbReference type="AlphaFoldDB" id="A0A5B8MTY1"/>
<evidence type="ECO:0000256" key="5">
    <source>
        <dbReference type="SAM" id="Coils"/>
    </source>
</evidence>
<reference evidence="8 9" key="1">
    <citation type="submission" date="2018-07" db="EMBL/GenBank/DDBJ databases">
        <title>The complete nuclear genome of the prasinophyte Chloropicon primus (CCMP1205).</title>
        <authorList>
            <person name="Pombert J.-F."/>
            <person name="Otis C."/>
            <person name="Turmel M."/>
            <person name="Lemieux C."/>
        </authorList>
    </citation>
    <scope>NUCLEOTIDE SEQUENCE [LARGE SCALE GENOMIC DNA]</scope>
    <source>
        <strain evidence="8 9">CCMP1205</strain>
    </source>
</reference>
<feature type="compositionally biased region" description="Polar residues" evidence="6">
    <location>
        <begin position="109"/>
        <end position="120"/>
    </location>
</feature>
<dbReference type="Pfam" id="PF13639">
    <property type="entry name" value="zf-RING_2"/>
    <property type="match status" value="1"/>
</dbReference>
<keyword evidence="2 4" id="KW-0863">Zinc-finger</keyword>
<evidence type="ECO:0000256" key="1">
    <source>
        <dbReference type="ARBA" id="ARBA00022723"/>
    </source>
</evidence>
<evidence type="ECO:0000259" key="7">
    <source>
        <dbReference type="PROSITE" id="PS50089"/>
    </source>
</evidence>
<dbReference type="OrthoDB" id="527344at2759"/>
<organism evidence="8 9">
    <name type="scientific">Chloropicon primus</name>
    <dbReference type="NCBI Taxonomy" id="1764295"/>
    <lineage>
        <taxon>Eukaryota</taxon>
        <taxon>Viridiplantae</taxon>
        <taxon>Chlorophyta</taxon>
        <taxon>Chloropicophyceae</taxon>
        <taxon>Chloropicales</taxon>
        <taxon>Chloropicaceae</taxon>
        <taxon>Chloropicon</taxon>
    </lineage>
</organism>
<feature type="compositionally biased region" description="Basic and acidic residues" evidence="6">
    <location>
        <begin position="326"/>
        <end position="335"/>
    </location>
</feature>
<evidence type="ECO:0000313" key="9">
    <source>
        <dbReference type="Proteomes" id="UP000316726"/>
    </source>
</evidence>
<protein>
    <recommendedName>
        <fullName evidence="7">RING-type domain-containing protein</fullName>
    </recommendedName>
</protein>
<dbReference type="Proteomes" id="UP000316726">
    <property type="component" value="Chromosome 11"/>
</dbReference>
<feature type="region of interest" description="Disordered" evidence="6">
    <location>
        <begin position="81"/>
        <end position="126"/>
    </location>
</feature>
<dbReference type="PROSITE" id="PS00518">
    <property type="entry name" value="ZF_RING_1"/>
    <property type="match status" value="1"/>
</dbReference>
<sequence>MRCLVECSICMSGERKEWRTLEECGHTFCSKCLSQHFETERRSGKSKPSCPICRSKPAMEGIWELEELTFRTFLPTKVLLESPAKQGARETGEEERGQGRQESGALAEGNTQGLSPNNTEALLGGWPNVGGLEGALEATPRGKSSARRKTYAQWLSEVSTLEAEYEEQLKEAEEARRRLSAAKARQAKDKIEWSKAKRDLDAKLEAKERDVKQLQKNLRATQDRFRLEKERFQGLQLQMAHQNFFSDTTLDLGSIQKSLRGKDLASANKLLSASLATRNEEYNKLNGAYEEMREGKVEMEDKGKMDALLLENRKLKDRQRRLVGDIERLRGENSKMKQRQRPLPSREDPGKGGTKGASPDFKRRLLAGGLASDRGQGQGAPSFIDPSKQRSGGQDRGTLILDNPDGFGGKRKIPLRVVERNVKSRSLSLGASESRAKVIKVSKISVGREGEVVDPRRCSGLVMEHYFDRR</sequence>
<keyword evidence="9" id="KW-1185">Reference proteome</keyword>
<evidence type="ECO:0000256" key="2">
    <source>
        <dbReference type="ARBA" id="ARBA00022771"/>
    </source>
</evidence>
<keyword evidence="1" id="KW-0479">Metal-binding</keyword>
<dbReference type="InterPro" id="IPR013083">
    <property type="entry name" value="Znf_RING/FYVE/PHD"/>
</dbReference>
<feature type="region of interest" description="Disordered" evidence="6">
    <location>
        <begin position="326"/>
        <end position="405"/>
    </location>
</feature>
<evidence type="ECO:0000256" key="4">
    <source>
        <dbReference type="PROSITE-ProRule" id="PRU00175"/>
    </source>
</evidence>
<gene>
    <name evidence="8" type="ORF">A3770_11p63250</name>
</gene>
<feature type="coiled-coil region" evidence="5">
    <location>
        <begin position="151"/>
        <end position="231"/>
    </location>
</feature>
<keyword evidence="5" id="KW-0175">Coiled coil</keyword>
<feature type="compositionally biased region" description="Basic and acidic residues" evidence="6">
    <location>
        <begin position="87"/>
        <end position="99"/>
    </location>
</feature>
<proteinExistence type="predicted"/>
<feature type="domain" description="RING-type" evidence="7">
    <location>
        <begin position="7"/>
        <end position="54"/>
    </location>
</feature>
<dbReference type="PROSITE" id="PS50089">
    <property type="entry name" value="ZF_RING_2"/>
    <property type="match status" value="1"/>
</dbReference>
<evidence type="ECO:0000256" key="3">
    <source>
        <dbReference type="ARBA" id="ARBA00022833"/>
    </source>
</evidence>
<dbReference type="SMART" id="SM00184">
    <property type="entry name" value="RING"/>
    <property type="match status" value="1"/>
</dbReference>
<name>A0A5B8MTY1_9CHLO</name>
<dbReference type="Gene3D" id="3.30.40.10">
    <property type="entry name" value="Zinc/RING finger domain, C3HC4 (zinc finger)"/>
    <property type="match status" value="1"/>
</dbReference>
<dbReference type="GO" id="GO:0008270">
    <property type="term" value="F:zinc ion binding"/>
    <property type="evidence" value="ECO:0007669"/>
    <property type="project" value="UniProtKB-KW"/>
</dbReference>
<evidence type="ECO:0000313" key="8">
    <source>
        <dbReference type="EMBL" id="QDZ23807.1"/>
    </source>
</evidence>
<dbReference type="InterPro" id="IPR017907">
    <property type="entry name" value="Znf_RING_CS"/>
</dbReference>
<evidence type="ECO:0000256" key="6">
    <source>
        <dbReference type="SAM" id="MobiDB-lite"/>
    </source>
</evidence>
<dbReference type="EMBL" id="CP031044">
    <property type="protein sequence ID" value="QDZ23807.1"/>
    <property type="molecule type" value="Genomic_DNA"/>
</dbReference>
<keyword evidence="3" id="KW-0862">Zinc</keyword>
<dbReference type="InterPro" id="IPR001841">
    <property type="entry name" value="Znf_RING"/>
</dbReference>